<dbReference type="Pfam" id="PF16487">
    <property type="entry name" value="ArgoMid"/>
    <property type="match status" value="1"/>
</dbReference>
<dbReference type="AlphaFoldDB" id="A0AAV0FAS5"/>
<dbReference type="EMBL" id="CAMAPF010000972">
    <property type="protein sequence ID" value="CAH9132642.1"/>
    <property type="molecule type" value="Genomic_DNA"/>
</dbReference>
<dbReference type="SMART" id="SM00950">
    <property type="entry name" value="Piwi"/>
    <property type="match status" value="1"/>
</dbReference>
<keyword evidence="1" id="KW-0687">Ribonucleoprotein</keyword>
<dbReference type="InterPro" id="IPR032473">
    <property type="entry name" value="Argonaute_Mid_dom"/>
</dbReference>
<sequence length="771" mass="87437">MHPSTLQAVEGEAVEGEVVTLETNHFPIDFKGKFTIFAYKVSIYPDSAKQHVWEDILMEFHNMRKLEQIGMDFNDKALYSVGAILTVKDYPVTIHEGNKSTAYTVNIEQSWVESVAGKELPSPEFARALDSIMLRFQLKSFKSLGSSLIRNVAYSLGHGVCAVDAFHQNIRRTEKGLCLIIDLLRKPTFESIMVSEFVKLSCSLETLAFPLADAVHSNLERVLKGLWVEIETSCHPSLRGQITSLTRVPINDVVIPGEDKFSDNLKLCSYLWGKYSITPDYPSLPAIELNHDSRQFYMPMEFCRICDSQECFDLTKMQLKKMRTFMLQKPNIIQRTITKILNENYFVHTKQLNISLAIHEEQTRVQARVLPAPWLQYLKHDVVTEIKPMNGKWALDGLSLVDPKKVGPWACIRWKNDSSHIDSFIHDLVRICTALGISFDAKDPDFMTLDHTDDILQHPLLENMSLVIVVVPELHISSDGGELHRILDCNLNIISYVCNLENVVKCKTEYLISIALTMNAKLGGRNILLSRPIPSMGKEATMVFGISRRNKSWGVVGSMDVPGASVYESYYSTMPGGQQLVGMIHSLVKRYFSKNQALPQRLIFFRNGAKEEGLQNLISNEILQIKQFRDQSYNDIKITVVVVDEKSHCRFFHDGGIVRAGTVVDSQICPQDDLNFYLHSGSGVKGTVCATHYRVTCDENLFSADAMKTICHTLCYINAGRTRSHPTVIPLYYAQLVASRARFYWKSSDHGHTYFHVRKQMHFLPDDISTC</sequence>
<evidence type="ECO:0000313" key="3">
    <source>
        <dbReference type="EMBL" id="CAH9132642.1"/>
    </source>
</evidence>
<dbReference type="InterPro" id="IPR003165">
    <property type="entry name" value="Piwi"/>
</dbReference>
<dbReference type="Gene3D" id="3.30.420.10">
    <property type="entry name" value="Ribonuclease H-like superfamily/Ribonuclease H"/>
    <property type="match status" value="1"/>
</dbReference>
<organism evidence="3 4">
    <name type="scientific">Cuscuta epithymum</name>
    <dbReference type="NCBI Taxonomy" id="186058"/>
    <lineage>
        <taxon>Eukaryota</taxon>
        <taxon>Viridiplantae</taxon>
        <taxon>Streptophyta</taxon>
        <taxon>Embryophyta</taxon>
        <taxon>Tracheophyta</taxon>
        <taxon>Spermatophyta</taxon>
        <taxon>Magnoliopsida</taxon>
        <taxon>eudicotyledons</taxon>
        <taxon>Gunneridae</taxon>
        <taxon>Pentapetalae</taxon>
        <taxon>asterids</taxon>
        <taxon>lamiids</taxon>
        <taxon>Solanales</taxon>
        <taxon>Convolvulaceae</taxon>
        <taxon>Cuscuteae</taxon>
        <taxon>Cuscuta</taxon>
        <taxon>Cuscuta subgen. Cuscuta</taxon>
    </lineage>
</organism>
<dbReference type="GO" id="GO:0003676">
    <property type="term" value="F:nucleic acid binding"/>
    <property type="evidence" value="ECO:0007669"/>
    <property type="project" value="InterPro"/>
</dbReference>
<keyword evidence="4" id="KW-1185">Reference proteome</keyword>
<dbReference type="PROSITE" id="PS50822">
    <property type="entry name" value="PIWI"/>
    <property type="match status" value="1"/>
</dbReference>
<dbReference type="PANTHER" id="PTHR22891">
    <property type="entry name" value="EUKARYOTIC TRANSLATION INITIATION FACTOR 2C"/>
    <property type="match status" value="1"/>
</dbReference>
<reference evidence="3" key="1">
    <citation type="submission" date="2022-07" db="EMBL/GenBank/DDBJ databases">
        <authorList>
            <person name="Macas J."/>
            <person name="Novak P."/>
            <person name="Neumann P."/>
        </authorList>
    </citation>
    <scope>NUCLEOTIDE SEQUENCE</scope>
</reference>
<dbReference type="SUPFAM" id="SSF53098">
    <property type="entry name" value="Ribonuclease H-like"/>
    <property type="match status" value="1"/>
</dbReference>
<gene>
    <name evidence="3" type="ORF">CEPIT_LOCUS32336</name>
</gene>
<proteinExistence type="predicted"/>
<dbReference type="CDD" id="cd02846">
    <property type="entry name" value="PAZ_argonaute_like"/>
    <property type="match status" value="1"/>
</dbReference>
<evidence type="ECO:0000259" key="2">
    <source>
        <dbReference type="PROSITE" id="PS50822"/>
    </source>
</evidence>
<dbReference type="InterPro" id="IPR012337">
    <property type="entry name" value="RNaseH-like_sf"/>
</dbReference>
<dbReference type="Pfam" id="PF02171">
    <property type="entry name" value="Piwi"/>
    <property type="match status" value="1"/>
</dbReference>
<accession>A0AAV0FAS5</accession>
<protein>
    <recommendedName>
        <fullName evidence="2">Piwi domain-containing protein</fullName>
    </recommendedName>
</protein>
<dbReference type="InterPro" id="IPR036397">
    <property type="entry name" value="RNaseH_sf"/>
</dbReference>
<dbReference type="Proteomes" id="UP001152523">
    <property type="component" value="Unassembled WGS sequence"/>
</dbReference>
<dbReference type="GO" id="GO:1990904">
    <property type="term" value="C:ribonucleoprotein complex"/>
    <property type="evidence" value="ECO:0007669"/>
    <property type="project" value="UniProtKB-KW"/>
</dbReference>
<dbReference type="Gene3D" id="3.40.50.2300">
    <property type="match status" value="1"/>
</dbReference>
<dbReference type="SUPFAM" id="SSF101690">
    <property type="entry name" value="PAZ domain"/>
    <property type="match status" value="1"/>
</dbReference>
<feature type="domain" description="Piwi" evidence="2">
    <location>
        <begin position="466"/>
        <end position="746"/>
    </location>
</feature>
<dbReference type="Gene3D" id="2.170.260.10">
    <property type="entry name" value="paz domain"/>
    <property type="match status" value="1"/>
</dbReference>
<evidence type="ECO:0000256" key="1">
    <source>
        <dbReference type="ARBA" id="ARBA00023274"/>
    </source>
</evidence>
<name>A0AAV0FAS5_9ASTE</name>
<comment type="caution">
    <text evidence="3">The sequence shown here is derived from an EMBL/GenBank/DDBJ whole genome shotgun (WGS) entry which is preliminary data.</text>
</comment>
<dbReference type="InterPro" id="IPR036085">
    <property type="entry name" value="PAZ_dom_sf"/>
</dbReference>
<evidence type="ECO:0000313" key="4">
    <source>
        <dbReference type="Proteomes" id="UP001152523"/>
    </source>
</evidence>